<reference evidence="1" key="1">
    <citation type="submission" date="2019-08" db="EMBL/GenBank/DDBJ databases">
        <authorList>
            <person name="Kucharzyk K."/>
            <person name="Murdoch R.W."/>
            <person name="Higgins S."/>
            <person name="Loffler F."/>
        </authorList>
    </citation>
    <scope>NUCLEOTIDE SEQUENCE</scope>
</reference>
<name>A0A645BDA8_9ZZZZ</name>
<dbReference type="EMBL" id="VSSQ01019421">
    <property type="protein sequence ID" value="MPM63450.1"/>
    <property type="molecule type" value="Genomic_DNA"/>
</dbReference>
<comment type="caution">
    <text evidence="1">The sequence shown here is derived from an EMBL/GenBank/DDBJ whole genome shotgun (WGS) entry which is preliminary data.</text>
</comment>
<gene>
    <name evidence="1" type="ORF">SDC9_110330</name>
</gene>
<proteinExistence type="predicted"/>
<organism evidence="1">
    <name type="scientific">bioreactor metagenome</name>
    <dbReference type="NCBI Taxonomy" id="1076179"/>
    <lineage>
        <taxon>unclassified sequences</taxon>
        <taxon>metagenomes</taxon>
        <taxon>ecological metagenomes</taxon>
    </lineage>
</organism>
<dbReference type="AlphaFoldDB" id="A0A645BDA8"/>
<accession>A0A645BDA8</accession>
<evidence type="ECO:0000313" key="1">
    <source>
        <dbReference type="EMBL" id="MPM63450.1"/>
    </source>
</evidence>
<protein>
    <submittedName>
        <fullName evidence="1">Uncharacterized protein</fullName>
    </submittedName>
</protein>
<sequence length="157" mass="17046">MVQDDLAGKKGVCHADALDLRDHDVAGVAGGKAAGLPGHFRRVGRRGYNGGLFHHHGNDVLLAVDEEVHGHAHGQLIGSDDVFNHMICRFQTQCAGIGQAVKLFLRQAGKLCRLRGSLLNRQLMESGILICLHWKRSFQKSCFVPPVFTSPCLPSSA</sequence>